<comment type="subcellular location">
    <subcellularLocation>
        <location evidence="5">Membrane</location>
        <topology evidence="5">Single-pass membrane protein</topology>
    </subcellularLocation>
</comment>
<dbReference type="AlphaFoldDB" id="A0AAV8WRJ9"/>
<comment type="similarity">
    <text evidence="1 4">Belongs to the UDP-glycosyltransferase family.</text>
</comment>
<gene>
    <name evidence="7" type="ORF">NQ314_018633</name>
</gene>
<reference evidence="7" key="1">
    <citation type="journal article" date="2023" name="Insect Mol. Biol.">
        <title>Genome sequencing provides insights into the evolution of gene families encoding plant cell wall-degrading enzymes in longhorned beetles.</title>
        <authorList>
            <person name="Shin N.R."/>
            <person name="Okamura Y."/>
            <person name="Kirsch R."/>
            <person name="Pauchet Y."/>
        </authorList>
    </citation>
    <scope>NUCLEOTIDE SEQUENCE</scope>
    <source>
        <strain evidence="7">RBIC_L_NR</strain>
    </source>
</reference>
<dbReference type="Gene3D" id="3.40.50.2000">
    <property type="entry name" value="Glycogen Phosphorylase B"/>
    <property type="match status" value="1"/>
</dbReference>
<comment type="catalytic activity">
    <reaction evidence="5">
        <text>glucuronate acceptor + UDP-alpha-D-glucuronate = acceptor beta-D-glucuronoside + UDP + H(+)</text>
        <dbReference type="Rhea" id="RHEA:21032"/>
        <dbReference type="ChEBI" id="CHEBI:15378"/>
        <dbReference type="ChEBI" id="CHEBI:58052"/>
        <dbReference type="ChEBI" id="CHEBI:58223"/>
        <dbReference type="ChEBI" id="CHEBI:132367"/>
        <dbReference type="ChEBI" id="CHEBI:132368"/>
        <dbReference type="EC" id="2.4.1.17"/>
    </reaction>
</comment>
<keyword evidence="3 4" id="KW-0808">Transferase</keyword>
<dbReference type="InterPro" id="IPR050271">
    <property type="entry name" value="UDP-glycosyltransferase"/>
</dbReference>
<dbReference type="Proteomes" id="UP001162156">
    <property type="component" value="Unassembled WGS sequence"/>
</dbReference>
<dbReference type="FunFam" id="3.40.50.2000:FF:000050">
    <property type="entry name" value="UDP-glucuronosyltransferase"/>
    <property type="match status" value="1"/>
</dbReference>
<dbReference type="SUPFAM" id="SSF53756">
    <property type="entry name" value="UDP-Glycosyltransferase/glycogen phosphorylase"/>
    <property type="match status" value="1"/>
</dbReference>
<keyword evidence="5" id="KW-1133">Transmembrane helix</keyword>
<dbReference type="InterPro" id="IPR002213">
    <property type="entry name" value="UDP_glucos_trans"/>
</dbReference>
<evidence type="ECO:0000256" key="5">
    <source>
        <dbReference type="RuleBase" id="RU362059"/>
    </source>
</evidence>
<keyword evidence="2 4" id="KW-0328">Glycosyltransferase</keyword>
<feature type="region of interest" description="Disordered" evidence="6">
    <location>
        <begin position="1"/>
        <end position="50"/>
    </location>
</feature>
<accession>A0AAV8WRJ9</accession>
<evidence type="ECO:0000256" key="4">
    <source>
        <dbReference type="RuleBase" id="RU003718"/>
    </source>
</evidence>
<feature type="transmembrane region" description="Helical" evidence="5">
    <location>
        <begin position="447"/>
        <end position="474"/>
    </location>
</feature>
<organism evidence="7 8">
    <name type="scientific">Rhamnusium bicolor</name>
    <dbReference type="NCBI Taxonomy" id="1586634"/>
    <lineage>
        <taxon>Eukaryota</taxon>
        <taxon>Metazoa</taxon>
        <taxon>Ecdysozoa</taxon>
        <taxon>Arthropoda</taxon>
        <taxon>Hexapoda</taxon>
        <taxon>Insecta</taxon>
        <taxon>Pterygota</taxon>
        <taxon>Neoptera</taxon>
        <taxon>Endopterygota</taxon>
        <taxon>Coleoptera</taxon>
        <taxon>Polyphaga</taxon>
        <taxon>Cucujiformia</taxon>
        <taxon>Chrysomeloidea</taxon>
        <taxon>Cerambycidae</taxon>
        <taxon>Lepturinae</taxon>
        <taxon>Rhagiini</taxon>
        <taxon>Rhamnusium</taxon>
    </lineage>
</organism>
<dbReference type="PANTHER" id="PTHR48043">
    <property type="entry name" value="EG:EG0003.4 PROTEIN-RELATED"/>
    <property type="match status" value="1"/>
</dbReference>
<dbReference type="CDD" id="cd03784">
    <property type="entry name" value="GT1_Gtf-like"/>
    <property type="match status" value="1"/>
</dbReference>
<dbReference type="PROSITE" id="PS00375">
    <property type="entry name" value="UDPGT"/>
    <property type="match status" value="1"/>
</dbReference>
<evidence type="ECO:0000256" key="1">
    <source>
        <dbReference type="ARBA" id="ARBA00009995"/>
    </source>
</evidence>
<keyword evidence="8" id="KW-1185">Reference proteome</keyword>
<evidence type="ECO:0000313" key="8">
    <source>
        <dbReference type="Proteomes" id="UP001162156"/>
    </source>
</evidence>
<evidence type="ECO:0000313" key="7">
    <source>
        <dbReference type="EMBL" id="KAJ8928775.1"/>
    </source>
</evidence>
<proteinExistence type="inferred from homology"/>
<keyword evidence="5" id="KW-0472">Membrane</keyword>
<name>A0AAV8WRJ9_9CUCU</name>
<dbReference type="Pfam" id="PF00201">
    <property type="entry name" value="UDPGT"/>
    <property type="match status" value="1"/>
</dbReference>
<dbReference type="PANTHER" id="PTHR48043:SF159">
    <property type="entry name" value="EG:EG0003.4 PROTEIN-RELATED"/>
    <property type="match status" value="1"/>
</dbReference>
<evidence type="ECO:0000256" key="3">
    <source>
        <dbReference type="ARBA" id="ARBA00022679"/>
    </source>
</evidence>
<sequence>MNKLQKEIKNKRKTNLSESKEAKRRKEIESSSESDGDQFSVRNSEDEDEDYDSFIQTITSKNQEVDFKTTEELTVKQRKINMFDMEGMNPFLIVPLFNVMCNEFTQKTLEHPNFQKLLKSNEHFDAVIIEQFNNDALKGIAHHFNAPLILFSTIGANSWVNYLVGNPSPPSYIPDALLSYRPDMTLIQRVVNWLFTVFSELNRQLFFFPKQNKIMKEHFPHAPDLSTLNYNASIVLLNSHESTNQPVPHVPNMIDIGGFHINPPKGITTGFKRLYGQRKGRKKEAILKAFGKLKQKVLWKWDEDDIPEKPANIKLGKWFPQQDILAHPNTKLFITHGGLLSTIETVYHGVPVLTVPIGGDQKLNGARAEMNGIGISLSFSTLTEEKFSDTLNKLLNNPKYRDTVKKRSAFLRDRPVKPLDLAIYWTEFVIRHNGAPHLRVAALDLSWYQYLLLDVLLFVAFVSVGSIIILYIIVKGIFCASKRNTEKVKKN</sequence>
<feature type="compositionally biased region" description="Basic and acidic residues" evidence="6">
    <location>
        <begin position="18"/>
        <end position="29"/>
    </location>
</feature>
<evidence type="ECO:0000256" key="6">
    <source>
        <dbReference type="SAM" id="MobiDB-lite"/>
    </source>
</evidence>
<evidence type="ECO:0000256" key="2">
    <source>
        <dbReference type="ARBA" id="ARBA00022676"/>
    </source>
</evidence>
<dbReference type="EMBL" id="JANEYF010005267">
    <property type="protein sequence ID" value="KAJ8928775.1"/>
    <property type="molecule type" value="Genomic_DNA"/>
</dbReference>
<dbReference type="GO" id="GO:0015020">
    <property type="term" value="F:glucuronosyltransferase activity"/>
    <property type="evidence" value="ECO:0007669"/>
    <property type="project" value="UniProtKB-EC"/>
</dbReference>
<dbReference type="EC" id="2.4.1.17" evidence="5"/>
<dbReference type="GO" id="GO:0016020">
    <property type="term" value="C:membrane"/>
    <property type="evidence" value="ECO:0007669"/>
    <property type="project" value="UniProtKB-SubCell"/>
</dbReference>
<keyword evidence="5" id="KW-0812">Transmembrane</keyword>
<comment type="caution">
    <text evidence="7">The sequence shown here is derived from an EMBL/GenBank/DDBJ whole genome shotgun (WGS) entry which is preliminary data.</text>
</comment>
<protein>
    <recommendedName>
        <fullName evidence="5">UDP-glucuronosyltransferase</fullName>
        <ecNumber evidence="5">2.4.1.17</ecNumber>
    </recommendedName>
</protein>
<dbReference type="InterPro" id="IPR035595">
    <property type="entry name" value="UDP_glycos_trans_CS"/>
</dbReference>